<evidence type="ECO:0000313" key="2">
    <source>
        <dbReference type="Proteomes" id="UP000688137"/>
    </source>
</evidence>
<dbReference type="EMBL" id="CAJJDM010000093">
    <property type="protein sequence ID" value="CAD8092498.1"/>
    <property type="molecule type" value="Genomic_DNA"/>
</dbReference>
<gene>
    <name evidence="1" type="ORF">PPRIM_AZ9-3.1.T0900220</name>
</gene>
<reference evidence="1" key="1">
    <citation type="submission" date="2021-01" db="EMBL/GenBank/DDBJ databases">
        <authorList>
            <consortium name="Genoscope - CEA"/>
            <person name="William W."/>
        </authorList>
    </citation>
    <scope>NUCLEOTIDE SEQUENCE</scope>
</reference>
<sequence length="239" mass="28727">MTQCFSNFKLYNIQSDFPYQNIFILSSNNSKTSEQFCLKTSSKSQPNSLFQMYVQKQLFFFHQVTWQLLYIGQFNLTFYSLFWHSINGYTNHNSQKLMNFHQEKSILSRLDKHDQLIWPFIRLSQQPIDGQIYPYCQMLLEFHQERNKLYKKYHYDHQSKKLFPITIKRFSTTQINSIDIDLKNLDFDKLHQAKLPPIKEVFQVQIFSKFQFIRSAFISNNILNALDSHIMNLLSFLVK</sequence>
<accession>A0A8S1NIA7</accession>
<dbReference type="Proteomes" id="UP000688137">
    <property type="component" value="Unassembled WGS sequence"/>
</dbReference>
<name>A0A8S1NIA7_PARPR</name>
<protein>
    <submittedName>
        <fullName evidence="1">Uncharacterized protein</fullName>
    </submittedName>
</protein>
<evidence type="ECO:0000313" key="1">
    <source>
        <dbReference type="EMBL" id="CAD8092498.1"/>
    </source>
</evidence>
<comment type="caution">
    <text evidence="1">The sequence shown here is derived from an EMBL/GenBank/DDBJ whole genome shotgun (WGS) entry which is preliminary data.</text>
</comment>
<keyword evidence="2" id="KW-1185">Reference proteome</keyword>
<organism evidence="1 2">
    <name type="scientific">Paramecium primaurelia</name>
    <dbReference type="NCBI Taxonomy" id="5886"/>
    <lineage>
        <taxon>Eukaryota</taxon>
        <taxon>Sar</taxon>
        <taxon>Alveolata</taxon>
        <taxon>Ciliophora</taxon>
        <taxon>Intramacronucleata</taxon>
        <taxon>Oligohymenophorea</taxon>
        <taxon>Peniculida</taxon>
        <taxon>Parameciidae</taxon>
        <taxon>Paramecium</taxon>
    </lineage>
</organism>
<proteinExistence type="predicted"/>
<dbReference type="AlphaFoldDB" id="A0A8S1NIA7"/>